<dbReference type="GO" id="GO:0010008">
    <property type="term" value="C:endosome membrane"/>
    <property type="evidence" value="ECO:0007669"/>
    <property type="project" value="TreeGrafter"/>
</dbReference>
<dbReference type="InterPro" id="IPR044978">
    <property type="entry name" value="GRV2/DNAJC13"/>
</dbReference>
<dbReference type="PANTHER" id="PTHR36983">
    <property type="entry name" value="DNAJ HOMOLOG SUBFAMILY C MEMBER 13"/>
    <property type="match status" value="1"/>
</dbReference>
<evidence type="ECO:0000259" key="1">
    <source>
        <dbReference type="Pfam" id="PF19432"/>
    </source>
</evidence>
<dbReference type="AlphaFoldDB" id="A0A6A3V155"/>
<evidence type="ECO:0000313" key="2">
    <source>
        <dbReference type="EMBL" id="KAE9152969.1"/>
    </source>
</evidence>
<comment type="caution">
    <text evidence="2">The sequence shown here is derived from an EMBL/GenBank/DDBJ whole genome shotgun (WGS) entry which is preliminary data.</text>
</comment>
<feature type="domain" description="DnaJ homologue subfamily C GRV2/DNAJC13 N-terminal" evidence="1">
    <location>
        <begin position="22"/>
        <end position="348"/>
    </location>
</feature>
<accession>A0A6A3V155</accession>
<proteinExistence type="predicted"/>
<evidence type="ECO:0000313" key="3">
    <source>
        <dbReference type="Proteomes" id="UP000440732"/>
    </source>
</evidence>
<dbReference type="Proteomes" id="UP000440732">
    <property type="component" value="Unassembled WGS sequence"/>
</dbReference>
<dbReference type="PANTHER" id="PTHR36983:SF2">
    <property type="entry name" value="DNAJ HOMOLOG SUBFAMILY C MEMBER 13"/>
    <property type="match status" value="1"/>
</dbReference>
<organism evidence="2 3">
    <name type="scientific">Phytophthora fragariae</name>
    <dbReference type="NCBI Taxonomy" id="53985"/>
    <lineage>
        <taxon>Eukaryota</taxon>
        <taxon>Sar</taxon>
        <taxon>Stramenopiles</taxon>
        <taxon>Oomycota</taxon>
        <taxon>Peronosporomycetes</taxon>
        <taxon>Peronosporales</taxon>
        <taxon>Peronosporaceae</taxon>
        <taxon>Phytophthora</taxon>
    </lineage>
</organism>
<gene>
    <name evidence="2" type="ORF">PF006_g2851</name>
</gene>
<protein>
    <recommendedName>
        <fullName evidence="1">DnaJ homologue subfamily C GRV2/DNAJC13 N-terminal domain-containing protein</fullName>
    </recommendedName>
</protein>
<dbReference type="GO" id="GO:0007032">
    <property type="term" value="P:endosome organization"/>
    <property type="evidence" value="ECO:0007669"/>
    <property type="project" value="InterPro"/>
</dbReference>
<sequence>MEMKRVVARFMVHKVGSFVVKERVLCFGEYSFSTVDRENQHVTNTWPYEDVDGANVLEGETDFVIHTPRHRIKKTVFRCHFRMEVLVCLMRLRSQHYAKMPDAQPTLPELQTHSFQSLKYHKSGVQSACVVEIRPDGIYQKDTEGDLMSHIPYTSLVSIDLICDDHEAIALNHSDNSSLFIVPRRTELAQAINRVMKAYGMQINEYRKKTMEAAVKDDGKASLTTSVSFEYQVLKVSQSNESTAAPRTLSVSEKYITEYADAKTVISSRPLSRIYSLIMYQDTLQAFEIVYVDGVKRKYYSAQREKIVCELLVSCHALGNYQVGVEMTEVADWVRMIPRKIVLQEGNKIANIVSNVNVMDRELRVAQSTILQLLAVLGNRKTARTQRQLPRGLDEEMHSLAVELNVNTPTSGVIAQPNKPYEKVLYVLAREVYDIVSRYSASHDFVGTYLQSIYRLTLAPPAINEFMQILTERGDEYIGMISKILVSKNSVAIYWMFMVLSRLMESKAHKLQCRQLLLSNSLFMMTLLSMLDEDSHTESFLSDLPTMKLCQFILLLVKANVEKQRKLSETLYQHLATKHGSTHLRKKKLCFVDGTIEEFSNSSKKTYDLKNLRRVVIPGLKSDDTQAMVALEFSDCSRVVYVPYDMEKFLAALYDGYRYVDNFDVSLSREFPKLNPRMSPRALLKDEHERFLYLNHDGLYIPAHTVLEKEIETMGGEGVSITSATNRVTFALESLNMNVEMEDFAGKLMRGRLEKLSYGSLLRGINNLLEHSCKPPIRASEICVILETFCRINDGCYRIAMEQSNGGAMILVPTLAQVLVSGDPIATVWAVNALHSLVADKSRSNAHRSAEKSIRYQVFEHKKLISLLTDLLEQRNPSTTLVMLQLVLDVLVVSRYSTDSSHFDAIVKALGGKYALLLELASQNMIAGLAAAVICVLKEQTIGPPVEATGFLNFTRELETSNMAIPC</sequence>
<dbReference type="GO" id="GO:2000641">
    <property type="term" value="P:regulation of early endosome to late endosome transport"/>
    <property type="evidence" value="ECO:0007669"/>
    <property type="project" value="InterPro"/>
</dbReference>
<dbReference type="InterPro" id="IPR045802">
    <property type="entry name" value="GRV2/DNAJC13_N"/>
</dbReference>
<dbReference type="EMBL" id="QXGA01000085">
    <property type="protein sequence ID" value="KAE9152969.1"/>
    <property type="molecule type" value="Genomic_DNA"/>
</dbReference>
<name>A0A6A3V155_9STRA</name>
<reference evidence="2 3" key="1">
    <citation type="submission" date="2018-08" db="EMBL/GenBank/DDBJ databases">
        <title>Genomic investigation of the strawberry pathogen Phytophthora fragariae indicates pathogenicity is determined by transcriptional variation in three key races.</title>
        <authorList>
            <person name="Adams T.M."/>
            <person name="Armitage A.D."/>
            <person name="Sobczyk M.K."/>
            <person name="Bates H.J."/>
            <person name="Dunwell J.M."/>
            <person name="Nellist C.F."/>
            <person name="Harrison R.J."/>
        </authorList>
    </citation>
    <scope>NUCLEOTIDE SEQUENCE [LARGE SCALE GENOMIC DNA]</scope>
    <source>
        <strain evidence="2 3">NOV-5</strain>
    </source>
</reference>
<dbReference type="GO" id="GO:0006898">
    <property type="term" value="P:receptor-mediated endocytosis"/>
    <property type="evidence" value="ECO:0007669"/>
    <property type="project" value="TreeGrafter"/>
</dbReference>
<dbReference type="Pfam" id="PF19432">
    <property type="entry name" value="RME-8_N"/>
    <property type="match status" value="1"/>
</dbReference>